<dbReference type="Gene3D" id="3.55.50.30">
    <property type="match status" value="1"/>
</dbReference>
<evidence type="ECO:0000313" key="5">
    <source>
        <dbReference type="EMBL" id="RGU57235.1"/>
    </source>
</evidence>
<dbReference type="InterPro" id="IPR006860">
    <property type="entry name" value="FecR"/>
</dbReference>
<dbReference type="InterPro" id="IPR012373">
    <property type="entry name" value="Ferrdict_sens_TM"/>
</dbReference>
<evidence type="ECO:0000259" key="2">
    <source>
        <dbReference type="Pfam" id="PF16344"/>
    </source>
</evidence>
<proteinExistence type="predicted"/>
<comment type="caution">
    <text evidence="6">The sequence shown here is derived from an EMBL/GenBank/DDBJ whole genome shotgun (WGS) entry which is preliminary data.</text>
</comment>
<dbReference type="Proteomes" id="UP000283426">
    <property type="component" value="Unassembled WGS sequence"/>
</dbReference>
<dbReference type="EMBL" id="QRYW01000003">
    <property type="protein sequence ID" value="RGV30192.1"/>
    <property type="molecule type" value="Genomic_DNA"/>
</dbReference>
<dbReference type="OMA" id="EMSSIMR"/>
<evidence type="ECO:0000313" key="4">
    <source>
        <dbReference type="EMBL" id="MDB9224630.1"/>
    </source>
</evidence>
<accession>A0A1Y3YKA9</accession>
<evidence type="ECO:0000313" key="8">
    <source>
        <dbReference type="Proteomes" id="UP000283426"/>
    </source>
</evidence>
<dbReference type="GeneID" id="61273415"/>
<dbReference type="InterPro" id="IPR032508">
    <property type="entry name" value="FecR_C"/>
</dbReference>
<gene>
    <name evidence="6" type="ORF">DWW24_01965</name>
    <name evidence="5" type="ORF">DWW57_06695</name>
    <name evidence="7" type="ORF">DXA53_10795</name>
    <name evidence="3" type="ORF">L0P03_06740</name>
    <name evidence="4" type="ORF">PN645_16735</name>
</gene>
<dbReference type="Proteomes" id="UP000284243">
    <property type="component" value="Unassembled WGS sequence"/>
</dbReference>
<name>A0A1Y3YKA9_9BACT</name>
<organism evidence="6 8">
    <name type="scientific">Odoribacter splanchnicus</name>
    <dbReference type="NCBI Taxonomy" id="28118"/>
    <lineage>
        <taxon>Bacteria</taxon>
        <taxon>Pseudomonadati</taxon>
        <taxon>Bacteroidota</taxon>
        <taxon>Bacteroidia</taxon>
        <taxon>Bacteroidales</taxon>
        <taxon>Odoribacteraceae</taxon>
        <taxon>Odoribacter</taxon>
    </lineage>
</organism>
<evidence type="ECO:0000313" key="3">
    <source>
        <dbReference type="EMBL" id="MCG4959548.1"/>
    </source>
</evidence>
<dbReference type="EMBL" id="QRYC01000006">
    <property type="protein sequence ID" value="RGU57235.1"/>
    <property type="molecule type" value="Genomic_DNA"/>
</dbReference>
<dbReference type="Proteomes" id="UP001212263">
    <property type="component" value="Unassembled WGS sequence"/>
</dbReference>
<dbReference type="Proteomes" id="UP000284434">
    <property type="component" value="Unassembled WGS sequence"/>
</dbReference>
<reference evidence="4" key="3">
    <citation type="submission" date="2023-01" db="EMBL/GenBank/DDBJ databases">
        <title>Human gut microbiome strain richness.</title>
        <authorList>
            <person name="Chen-Liaw A."/>
        </authorList>
    </citation>
    <scope>NUCLEOTIDE SEQUENCE</scope>
    <source>
        <strain evidence="4">RTP21484st1_B7_RTP21484_190118</strain>
    </source>
</reference>
<dbReference type="EMBL" id="JAQMRD010000028">
    <property type="protein sequence ID" value="MDB9224630.1"/>
    <property type="molecule type" value="Genomic_DNA"/>
</dbReference>
<dbReference type="AlphaFoldDB" id="A0A1Y3YKA9"/>
<dbReference type="PANTHER" id="PTHR30273">
    <property type="entry name" value="PERIPLASMIC SIGNAL SENSOR AND SIGMA FACTOR ACTIVATOR FECR-RELATED"/>
    <property type="match status" value="1"/>
</dbReference>
<evidence type="ECO:0000259" key="1">
    <source>
        <dbReference type="Pfam" id="PF04773"/>
    </source>
</evidence>
<reference evidence="3" key="2">
    <citation type="submission" date="2022-01" db="EMBL/GenBank/DDBJ databases">
        <title>Collection of gut derived symbiotic bacterial strains cultured from healthy donors.</title>
        <authorList>
            <person name="Lin H."/>
            <person name="Kohout C."/>
            <person name="Waligurski E."/>
            <person name="Pamer E.G."/>
        </authorList>
    </citation>
    <scope>NUCLEOTIDE SEQUENCE</scope>
    <source>
        <strain evidence="3">DFI.1.149</strain>
    </source>
</reference>
<dbReference type="Gene3D" id="2.60.120.1440">
    <property type="match status" value="1"/>
</dbReference>
<dbReference type="Pfam" id="PF16344">
    <property type="entry name" value="FecR_C"/>
    <property type="match status" value="1"/>
</dbReference>
<feature type="domain" description="Protein FecR C-terminal" evidence="2">
    <location>
        <begin position="315"/>
        <end position="382"/>
    </location>
</feature>
<dbReference type="EMBL" id="JAKNDN010000010">
    <property type="protein sequence ID" value="MCG4959548.1"/>
    <property type="molecule type" value="Genomic_DNA"/>
</dbReference>
<dbReference type="Pfam" id="PF04773">
    <property type="entry name" value="FecR"/>
    <property type="match status" value="1"/>
</dbReference>
<dbReference type="Proteomes" id="UP001199750">
    <property type="component" value="Unassembled WGS sequence"/>
</dbReference>
<evidence type="ECO:0000313" key="7">
    <source>
        <dbReference type="EMBL" id="RGY06046.1"/>
    </source>
</evidence>
<reference evidence="8 9" key="1">
    <citation type="submission" date="2018-08" db="EMBL/GenBank/DDBJ databases">
        <title>A genome reference for cultivated species of the human gut microbiota.</title>
        <authorList>
            <person name="Zou Y."/>
            <person name="Xue W."/>
            <person name="Luo G."/>
        </authorList>
    </citation>
    <scope>NUCLEOTIDE SEQUENCE [LARGE SCALE GENOMIC DNA]</scope>
    <source>
        <strain evidence="6 8">AF14-6AC</strain>
        <strain evidence="5 9">AF16-14</strain>
        <strain evidence="7 10">OF03-11</strain>
    </source>
</reference>
<sequence>MNEEELVSYVVRYCKHELSEEEYRFLQRWLEEKQENRQTFREWVRTYRQGRKVGCWDGIQEEQAWEQISCRLSASPRKRRRLWKEWWKQVAILILLLGSGLLYYSLQQLQESRETALSQIVPGSRKAVLRLSDGREVTLEKETTCVLTEEDGTRISVGGQEHIVYQAVSQEQEKLAYNTITVPRGGEYSLVLSDGTRVWLNAETELTYPTVFGKGERKLMLKGEACFEVVTDTARPFIVESFYNRVEVLGTRFNVSAYTGKSAVKTTLLRGKVKVSNRKGQLVLSPGEQAVCLEEEIEKCEVDARAVAAWVDGTFEFENMSLGEITDQLGRWYDVDFVFADPQLKAITFTGAATRYRELDFVLRMLEELARVRFQLENKTIRVSKI</sequence>
<feature type="domain" description="FecR protein" evidence="1">
    <location>
        <begin position="179"/>
        <end position="274"/>
    </location>
</feature>
<dbReference type="GO" id="GO:0016989">
    <property type="term" value="F:sigma factor antagonist activity"/>
    <property type="evidence" value="ECO:0007669"/>
    <property type="project" value="TreeGrafter"/>
</dbReference>
<dbReference type="PANTHER" id="PTHR30273:SF2">
    <property type="entry name" value="PROTEIN FECR"/>
    <property type="match status" value="1"/>
</dbReference>
<evidence type="ECO:0000313" key="6">
    <source>
        <dbReference type="EMBL" id="RGV30192.1"/>
    </source>
</evidence>
<protein>
    <submittedName>
        <fullName evidence="6">DUF4974 domain-containing protein</fullName>
    </submittedName>
</protein>
<evidence type="ECO:0000313" key="9">
    <source>
        <dbReference type="Proteomes" id="UP000284243"/>
    </source>
</evidence>
<evidence type="ECO:0000313" key="10">
    <source>
        <dbReference type="Proteomes" id="UP000284434"/>
    </source>
</evidence>
<dbReference type="RefSeq" id="WP_013610516.1">
    <property type="nucleotide sequence ID" value="NZ_CABJFF010000005.1"/>
</dbReference>
<dbReference type="PIRSF" id="PIRSF018266">
    <property type="entry name" value="FecR"/>
    <property type="match status" value="1"/>
</dbReference>
<dbReference type="EMBL" id="QSCO01000014">
    <property type="protein sequence ID" value="RGY06046.1"/>
    <property type="molecule type" value="Genomic_DNA"/>
</dbReference>